<dbReference type="Proteomes" id="UP000030185">
    <property type="component" value="Unassembled WGS sequence"/>
</dbReference>
<evidence type="ECO:0000313" key="1">
    <source>
        <dbReference type="EMBL" id="GAL87347.1"/>
    </source>
</evidence>
<name>A0A098LLZ1_9BACT</name>
<sequence>MVYEVIEQQVLLKNRGAEQKQHKLDQQTNKNSCSSEYEYLPEHLYKIRALFLANIYLKQKESK</sequence>
<protein>
    <submittedName>
        <fullName evidence="1">Uncharacterized protein</fullName>
    </submittedName>
</protein>
<evidence type="ECO:0000313" key="2">
    <source>
        <dbReference type="Proteomes" id="UP000030185"/>
    </source>
</evidence>
<reference evidence="1 2" key="1">
    <citation type="submission" date="2014-09" db="EMBL/GenBank/DDBJ databases">
        <title>Sporocytophaga myxococcoides PG-01 genome sequencing.</title>
        <authorList>
            <person name="Liu L."/>
            <person name="Gao P.J."/>
            <person name="Chen G.J."/>
            <person name="Wang L.S."/>
        </authorList>
    </citation>
    <scope>NUCLEOTIDE SEQUENCE [LARGE SCALE GENOMIC DNA]</scope>
    <source>
        <strain evidence="1 2">PG-01</strain>
    </source>
</reference>
<dbReference type="AlphaFoldDB" id="A0A098LLZ1"/>
<keyword evidence="2" id="KW-1185">Reference proteome</keyword>
<accession>A0A098LLZ1</accession>
<gene>
    <name evidence="1" type="ORF">MYP_4576</name>
</gene>
<comment type="caution">
    <text evidence="1">The sequence shown here is derived from an EMBL/GenBank/DDBJ whole genome shotgun (WGS) entry which is preliminary data.</text>
</comment>
<proteinExistence type="predicted"/>
<organism evidence="1 2">
    <name type="scientific">Sporocytophaga myxococcoides</name>
    <dbReference type="NCBI Taxonomy" id="153721"/>
    <lineage>
        <taxon>Bacteria</taxon>
        <taxon>Pseudomonadati</taxon>
        <taxon>Bacteroidota</taxon>
        <taxon>Cytophagia</taxon>
        <taxon>Cytophagales</taxon>
        <taxon>Cytophagaceae</taxon>
        <taxon>Sporocytophaga</taxon>
    </lineage>
</organism>
<dbReference type="EMBL" id="BBLT01000012">
    <property type="protein sequence ID" value="GAL87347.1"/>
    <property type="molecule type" value="Genomic_DNA"/>
</dbReference>